<comment type="caution">
    <text evidence="1">The sequence shown here is derived from an EMBL/GenBank/DDBJ whole genome shotgun (WGS) entry which is preliminary data.</text>
</comment>
<proteinExistence type="predicted"/>
<evidence type="ECO:0000313" key="2">
    <source>
        <dbReference type="Proteomes" id="UP000605427"/>
    </source>
</evidence>
<gene>
    <name evidence="1" type="ORF">GCM10007362_42170</name>
</gene>
<keyword evidence="2" id="KW-1185">Reference proteome</keyword>
<dbReference type="Proteomes" id="UP000605427">
    <property type="component" value="Unassembled WGS sequence"/>
</dbReference>
<sequence length="72" mass="8294">MSIIMEATMRSKARHEPLRVILMGVIKVVRVRSEASDQRADSIYRHDNVTLMSDFANNAQTFSSWKQPCDPR</sequence>
<protein>
    <submittedName>
        <fullName evidence="1">Uncharacterized protein</fullName>
    </submittedName>
</protein>
<organism evidence="1 2">
    <name type="scientific">Saccharibacillus endophyticus</name>
    <dbReference type="NCBI Taxonomy" id="2060666"/>
    <lineage>
        <taxon>Bacteria</taxon>
        <taxon>Bacillati</taxon>
        <taxon>Bacillota</taxon>
        <taxon>Bacilli</taxon>
        <taxon>Bacillales</taxon>
        <taxon>Paenibacillaceae</taxon>
        <taxon>Saccharibacillus</taxon>
    </lineage>
</organism>
<dbReference type="EMBL" id="BMDD01000005">
    <property type="protein sequence ID" value="GGH85230.1"/>
    <property type="molecule type" value="Genomic_DNA"/>
</dbReference>
<evidence type="ECO:0000313" key="1">
    <source>
        <dbReference type="EMBL" id="GGH85230.1"/>
    </source>
</evidence>
<accession>A0ABQ2A6E7</accession>
<name>A0ABQ2A6E7_9BACL</name>
<reference evidence="2" key="1">
    <citation type="journal article" date="2019" name="Int. J. Syst. Evol. Microbiol.">
        <title>The Global Catalogue of Microorganisms (GCM) 10K type strain sequencing project: providing services to taxonomists for standard genome sequencing and annotation.</title>
        <authorList>
            <consortium name="The Broad Institute Genomics Platform"/>
            <consortium name="The Broad Institute Genome Sequencing Center for Infectious Disease"/>
            <person name="Wu L."/>
            <person name="Ma J."/>
        </authorList>
    </citation>
    <scope>NUCLEOTIDE SEQUENCE [LARGE SCALE GENOMIC DNA]</scope>
    <source>
        <strain evidence="2">CCM 8702</strain>
    </source>
</reference>